<dbReference type="Gene3D" id="3.40.50.2000">
    <property type="entry name" value="Glycogen Phosphorylase B"/>
    <property type="match status" value="1"/>
</dbReference>
<organism evidence="5 6">
    <name type="scientific">Arctia plantaginis</name>
    <name type="common">Wood tiger moth</name>
    <name type="synonym">Phalaena plantaginis</name>
    <dbReference type="NCBI Taxonomy" id="874455"/>
    <lineage>
        <taxon>Eukaryota</taxon>
        <taxon>Metazoa</taxon>
        <taxon>Ecdysozoa</taxon>
        <taxon>Arthropoda</taxon>
        <taxon>Hexapoda</taxon>
        <taxon>Insecta</taxon>
        <taxon>Pterygota</taxon>
        <taxon>Neoptera</taxon>
        <taxon>Endopterygota</taxon>
        <taxon>Lepidoptera</taxon>
        <taxon>Glossata</taxon>
        <taxon>Ditrysia</taxon>
        <taxon>Noctuoidea</taxon>
        <taxon>Erebidae</taxon>
        <taxon>Arctiinae</taxon>
        <taxon>Arctia</taxon>
    </lineage>
</organism>
<evidence type="ECO:0000313" key="5">
    <source>
        <dbReference type="EMBL" id="CAB3245082.1"/>
    </source>
</evidence>
<reference evidence="5 6" key="1">
    <citation type="submission" date="2020-04" db="EMBL/GenBank/DDBJ databases">
        <authorList>
            <person name="Wallbank WR R."/>
            <person name="Pardo Diaz C."/>
            <person name="Kozak K."/>
            <person name="Martin S."/>
            <person name="Jiggins C."/>
            <person name="Moest M."/>
            <person name="Warren A I."/>
            <person name="Byers J.R.P. K."/>
            <person name="Montejo-Kovacevich G."/>
            <person name="Yen C E."/>
        </authorList>
    </citation>
    <scope>NUCLEOTIDE SEQUENCE [LARGE SCALE GENOMIC DNA]</scope>
</reference>
<comment type="similarity">
    <text evidence="1">Belongs to the UDP-glycosyltransferase family.</text>
</comment>
<keyword evidence="3" id="KW-0808">Transferase</keyword>
<keyword evidence="2" id="KW-0328">Glycosyltransferase</keyword>
<evidence type="ECO:0000313" key="6">
    <source>
        <dbReference type="Proteomes" id="UP000494106"/>
    </source>
</evidence>
<dbReference type="PANTHER" id="PTHR48043:SF145">
    <property type="entry name" value="FI06409P-RELATED"/>
    <property type="match status" value="1"/>
</dbReference>
<evidence type="ECO:0008006" key="7">
    <source>
        <dbReference type="Google" id="ProtNLM"/>
    </source>
</evidence>
<dbReference type="EMBL" id="CADEBC010000523">
    <property type="protein sequence ID" value="CAB3245082.1"/>
    <property type="molecule type" value="Genomic_DNA"/>
</dbReference>
<sequence>MSVLFHVIVWCFLAISPNEAARILGIRPVPPTVVYMGGLHQKPDKELPSDLKSYLDSSQNGSDLLKHPKIKLFITQGGLQSTDEAITAGVPLIGMPMLGDQWFNVERYEYHKIGIRIDMKILTAEKLIKAINTVIGDDSYRRNTTLIKDKDNFKVYQQIKTLEIDFRLQYNLT</sequence>
<feature type="signal peptide" evidence="4">
    <location>
        <begin position="1"/>
        <end position="20"/>
    </location>
</feature>
<dbReference type="PANTHER" id="PTHR48043">
    <property type="entry name" value="EG:EG0003.4 PROTEIN-RELATED"/>
    <property type="match status" value="1"/>
</dbReference>
<protein>
    <recommendedName>
        <fullName evidence="7">Glucuronosyltransferase</fullName>
    </recommendedName>
</protein>
<dbReference type="Pfam" id="PF00201">
    <property type="entry name" value="UDPGT"/>
    <property type="match status" value="1"/>
</dbReference>
<dbReference type="GO" id="GO:0008194">
    <property type="term" value="F:UDP-glycosyltransferase activity"/>
    <property type="evidence" value="ECO:0007669"/>
    <property type="project" value="InterPro"/>
</dbReference>
<dbReference type="InterPro" id="IPR002213">
    <property type="entry name" value="UDP_glucos_trans"/>
</dbReference>
<comment type="caution">
    <text evidence="5">The sequence shown here is derived from an EMBL/GenBank/DDBJ whole genome shotgun (WGS) entry which is preliminary data.</text>
</comment>
<evidence type="ECO:0000256" key="2">
    <source>
        <dbReference type="ARBA" id="ARBA00022676"/>
    </source>
</evidence>
<dbReference type="OrthoDB" id="5835829at2759"/>
<dbReference type="Proteomes" id="UP000494106">
    <property type="component" value="Unassembled WGS sequence"/>
</dbReference>
<accession>A0A8S1AGQ5</accession>
<dbReference type="InterPro" id="IPR050271">
    <property type="entry name" value="UDP-glycosyltransferase"/>
</dbReference>
<gene>
    <name evidence="5" type="ORF">APLA_LOCUS10293</name>
</gene>
<dbReference type="AlphaFoldDB" id="A0A8S1AGQ5"/>
<keyword evidence="6" id="KW-1185">Reference proteome</keyword>
<evidence type="ECO:0000256" key="1">
    <source>
        <dbReference type="ARBA" id="ARBA00009995"/>
    </source>
</evidence>
<dbReference type="CDD" id="cd03784">
    <property type="entry name" value="GT1_Gtf-like"/>
    <property type="match status" value="1"/>
</dbReference>
<proteinExistence type="inferred from homology"/>
<evidence type="ECO:0000256" key="4">
    <source>
        <dbReference type="SAM" id="SignalP"/>
    </source>
</evidence>
<name>A0A8S1AGQ5_ARCPL</name>
<dbReference type="SUPFAM" id="SSF53756">
    <property type="entry name" value="UDP-Glycosyltransferase/glycogen phosphorylase"/>
    <property type="match status" value="1"/>
</dbReference>
<keyword evidence="4" id="KW-0732">Signal</keyword>
<feature type="chain" id="PRO_5035735640" description="Glucuronosyltransferase" evidence="4">
    <location>
        <begin position="21"/>
        <end position="173"/>
    </location>
</feature>
<evidence type="ECO:0000256" key="3">
    <source>
        <dbReference type="ARBA" id="ARBA00022679"/>
    </source>
</evidence>